<dbReference type="Pfam" id="PF00227">
    <property type="entry name" value="Proteasome"/>
    <property type="match status" value="1"/>
</dbReference>
<dbReference type="CDD" id="cd03758">
    <property type="entry name" value="proteasome_beta_type_2"/>
    <property type="match status" value="1"/>
</dbReference>
<dbReference type="GO" id="GO:0010498">
    <property type="term" value="P:proteasomal protein catabolic process"/>
    <property type="evidence" value="ECO:0007669"/>
    <property type="project" value="InterPro"/>
</dbReference>
<comment type="similarity">
    <text evidence="4">Belongs to the peptidase T1B family.</text>
</comment>
<evidence type="ECO:0000256" key="2">
    <source>
        <dbReference type="ARBA" id="ARBA00022942"/>
    </source>
</evidence>
<evidence type="ECO:0000256" key="4">
    <source>
        <dbReference type="RuleBase" id="RU004203"/>
    </source>
</evidence>
<dbReference type="EMBL" id="MH457526">
    <property type="protein sequence ID" value="QBG49672.1"/>
    <property type="molecule type" value="mRNA"/>
</dbReference>
<sequence>MDSSFGIQGKDFVLIAADSAVLRSIMKLHDDEDKISVIGGNKIMSLSGESSDRLQFGTYVEKNLNLFKYRNSNELSTLESVNFIRSELATALRKGPYQVNILFGGFDEEGPGLYFIDYLGTKVKTHIGAHGYASHFTLGLLEHYYQKDLTQEQGIKIIKQCINELKSRFLVNQPFFKVKMVTKDGVKEIDVSK</sequence>
<dbReference type="PROSITE" id="PS00854">
    <property type="entry name" value="PROTEASOME_BETA_1"/>
    <property type="match status" value="1"/>
</dbReference>
<keyword evidence="3 4" id="KW-0539">Nucleus</keyword>
<protein>
    <recommendedName>
        <fullName evidence="4">Proteasome subunit beta</fullName>
    </recommendedName>
</protein>
<keyword evidence="2 4" id="KW-0647">Proteasome</keyword>
<comment type="function">
    <text evidence="4">Component of the proteasome, a multicatalytic proteinase complex which is characterized by its ability to cleave peptides with Arg, Phe, Tyr, Leu, and Glu adjacent to the leaving group at neutral or slightly basic pH. The proteasome has an ATP-dependent proteolytic activity.</text>
</comment>
<comment type="subunit">
    <text evidence="4">Component of the proteasome complex.</text>
</comment>
<name>A0A411PX45_9CILI</name>
<dbReference type="PROSITE" id="PS51476">
    <property type="entry name" value="PROTEASOME_BETA_2"/>
    <property type="match status" value="1"/>
</dbReference>
<dbReference type="GO" id="GO:0005737">
    <property type="term" value="C:cytoplasm"/>
    <property type="evidence" value="ECO:0007669"/>
    <property type="project" value="UniProtKB-SubCell"/>
</dbReference>
<dbReference type="InterPro" id="IPR035206">
    <property type="entry name" value="Proteasome_beta2"/>
</dbReference>
<dbReference type="GO" id="GO:0005839">
    <property type="term" value="C:proteasome core complex"/>
    <property type="evidence" value="ECO:0007669"/>
    <property type="project" value="InterPro"/>
</dbReference>
<dbReference type="InterPro" id="IPR023333">
    <property type="entry name" value="Proteasome_suB-type"/>
</dbReference>
<evidence type="ECO:0000313" key="5">
    <source>
        <dbReference type="EMBL" id="QBG49672.1"/>
    </source>
</evidence>
<dbReference type="InterPro" id="IPR016050">
    <property type="entry name" value="Proteasome_bsu_CS"/>
</dbReference>
<dbReference type="SUPFAM" id="SSF56235">
    <property type="entry name" value="N-terminal nucleophile aminohydrolases (Ntn hydrolases)"/>
    <property type="match status" value="1"/>
</dbReference>
<evidence type="ECO:0000256" key="1">
    <source>
        <dbReference type="ARBA" id="ARBA00022490"/>
    </source>
</evidence>
<keyword evidence="1 4" id="KW-0963">Cytoplasm</keyword>
<dbReference type="AlphaFoldDB" id="A0A411PX45"/>
<reference evidence="5" key="1">
    <citation type="submission" date="2018-06" db="EMBL/GenBank/DDBJ databases">
        <authorList>
            <person name="Folgueira I."/>
            <person name="deFelipe A."/>
            <person name="Lamas J."/>
            <person name="Leiro J."/>
        </authorList>
    </citation>
    <scope>NUCLEOTIDE SEQUENCE</scope>
</reference>
<comment type="subcellular location">
    <subcellularLocation>
        <location evidence="4">Cytoplasm</location>
    </subcellularLocation>
    <subcellularLocation>
        <location evidence="4">Nucleus</location>
    </subcellularLocation>
</comment>
<accession>A0A411PX45</accession>
<evidence type="ECO:0000256" key="3">
    <source>
        <dbReference type="ARBA" id="ARBA00023242"/>
    </source>
</evidence>
<dbReference type="PANTHER" id="PTHR32194:SF2">
    <property type="entry name" value="PROTEASOME SUBUNIT BETA TYPE-1"/>
    <property type="match status" value="1"/>
</dbReference>
<dbReference type="PANTHER" id="PTHR32194">
    <property type="entry name" value="METALLOPROTEASE TLDD"/>
    <property type="match status" value="1"/>
</dbReference>
<dbReference type="Gene3D" id="3.60.20.10">
    <property type="entry name" value="Glutamine Phosphoribosylpyrophosphate, subunit 1, domain 1"/>
    <property type="match status" value="1"/>
</dbReference>
<dbReference type="InterPro" id="IPR029055">
    <property type="entry name" value="Ntn_hydrolases_N"/>
</dbReference>
<dbReference type="GO" id="GO:0005634">
    <property type="term" value="C:nucleus"/>
    <property type="evidence" value="ECO:0007669"/>
    <property type="project" value="UniProtKB-SubCell"/>
</dbReference>
<dbReference type="InterPro" id="IPR001353">
    <property type="entry name" value="Proteasome_sua/b"/>
</dbReference>
<proteinExistence type="evidence at transcript level"/>
<organism evidence="5">
    <name type="scientific">Philasterides dicentrarchi</name>
    <dbReference type="NCBI Taxonomy" id="282688"/>
    <lineage>
        <taxon>Eukaryota</taxon>
        <taxon>Sar</taxon>
        <taxon>Alveolata</taxon>
        <taxon>Ciliophora</taxon>
        <taxon>Intramacronucleata</taxon>
        <taxon>Oligohymenophorea</taxon>
        <taxon>Scuticociliatia</taxon>
        <taxon>Philasterida</taxon>
        <taxon>Philasteridae</taxon>
        <taxon>Philasterides</taxon>
    </lineage>
</organism>